<accession>A0ABX4JJS7</accession>
<reference evidence="2 3" key="1">
    <citation type="submission" date="2017-09" db="EMBL/GenBank/DDBJ databases">
        <title>Comparative genomics of rhizobia isolated from Phaseolus vulgaris in China.</title>
        <authorList>
            <person name="Tong W."/>
        </authorList>
    </citation>
    <scope>NUCLEOTIDE SEQUENCE [LARGE SCALE GENOMIC DNA]</scope>
    <source>
        <strain evidence="2 3">FH14</strain>
    </source>
</reference>
<evidence type="ECO:0000313" key="2">
    <source>
        <dbReference type="EMBL" id="PDT20299.1"/>
    </source>
</evidence>
<dbReference type="Proteomes" id="UP000219914">
    <property type="component" value="Unassembled WGS sequence"/>
</dbReference>
<proteinExistence type="predicted"/>
<comment type="caution">
    <text evidence="2">The sequence shown here is derived from an EMBL/GenBank/DDBJ whole genome shotgun (WGS) entry which is preliminary data.</text>
</comment>
<sequence>MTGSIDAEIPVVSKNDVLEFIGILFPWIADYRRRPLVDYARAAFHPEPAASSCDARRHAMSLLQRCIRAAAGNAGFADHRADSIAAEIANAPVMQAGPHLHLLIEPDAYYTHLFSLMGLSAHRRSAYVSYAVSTVKFVERGRKGPGWLKLDGEAINVFGLSRSHMIPYSVLARNGPYRFALKNVDRAHGDGDLVARLRSELPRGEFPSAALAIKQANASLWKRYFDPGIDFLQIDDEDVADLVVEHLHDESSWLARNMFGKGGFMQCLLSSTEALADSHWQGWLKNTTDLFWGNDRGRLFPLRLTDFRLEARAAEDFSLEFSAEAVIEALRSRKIIPNLCLMFIVTAILPGVRVLGGSRHTVYYPLMRYAFCRSLAMSGDRELRTTIAADRKPGIWGHRVLLEDAEPFSVLDMLGPGNIEAVLRKYGSLSQEEACGALESFVGDPLWAWFKTRHDDGLVDVRDPEWAFS</sequence>
<organism evidence="2 3">
    <name type="scientific">Rhizobium hidalgonense</name>
    <dbReference type="NCBI Taxonomy" id="1538159"/>
    <lineage>
        <taxon>Bacteria</taxon>
        <taxon>Pseudomonadati</taxon>
        <taxon>Pseudomonadota</taxon>
        <taxon>Alphaproteobacteria</taxon>
        <taxon>Hyphomicrobiales</taxon>
        <taxon>Rhizobiaceae</taxon>
        <taxon>Rhizobium/Agrobacterium group</taxon>
        <taxon>Rhizobium</taxon>
    </lineage>
</organism>
<protein>
    <submittedName>
        <fullName evidence="2">Uncharacterized protein</fullName>
    </submittedName>
</protein>
<keyword evidence="1" id="KW-0472">Membrane</keyword>
<evidence type="ECO:0000256" key="1">
    <source>
        <dbReference type="SAM" id="Phobius"/>
    </source>
</evidence>
<name>A0ABX4JJS7_9HYPH</name>
<keyword evidence="3" id="KW-1185">Reference proteome</keyword>
<keyword evidence="1" id="KW-0812">Transmembrane</keyword>
<gene>
    <name evidence="2" type="ORF">CO674_27985</name>
</gene>
<evidence type="ECO:0000313" key="3">
    <source>
        <dbReference type="Proteomes" id="UP000219914"/>
    </source>
</evidence>
<dbReference type="RefSeq" id="WP_097536890.1">
    <property type="nucleotide sequence ID" value="NZ_LODW01000056.1"/>
</dbReference>
<feature type="transmembrane region" description="Helical" evidence="1">
    <location>
        <begin position="335"/>
        <end position="356"/>
    </location>
</feature>
<keyword evidence="1" id="KW-1133">Transmembrane helix</keyword>
<dbReference type="EMBL" id="NWSY01000027">
    <property type="protein sequence ID" value="PDT20299.1"/>
    <property type="molecule type" value="Genomic_DNA"/>
</dbReference>